<accession>A0A239KDF8</accession>
<dbReference type="RefSeq" id="WP_089221311.1">
    <property type="nucleotide sequence ID" value="NZ_FZOS01000050.1"/>
</dbReference>
<protein>
    <submittedName>
        <fullName evidence="1">Uncharacterized protein</fullName>
    </submittedName>
</protein>
<dbReference type="EMBL" id="FZOS01000050">
    <property type="protein sequence ID" value="SNT15742.1"/>
    <property type="molecule type" value="Genomic_DNA"/>
</dbReference>
<evidence type="ECO:0000313" key="2">
    <source>
        <dbReference type="Proteomes" id="UP000198281"/>
    </source>
</evidence>
<sequence>MSLSSEMAHYADALKHPHCEWLRAHGGTEWPLLTAKGILGIGRAAIDPTGDRWGPDEAGALHFMVGVVEDGALVDIIAFSPDAPSRWALRTWNGTILGMDNVRRAQGAFPGEVVMLRMVGTPLEWIGDTTAACVIDGYSAQASAEIREVQSIDVPNSKLAQALRLQLTKPPRIPEINITKGRRHAA</sequence>
<organism evidence="1 2">
    <name type="scientific">Edaphosphingomonas laterariae</name>
    <dbReference type="NCBI Taxonomy" id="861865"/>
    <lineage>
        <taxon>Bacteria</taxon>
        <taxon>Pseudomonadati</taxon>
        <taxon>Pseudomonadota</taxon>
        <taxon>Alphaproteobacteria</taxon>
        <taxon>Sphingomonadales</taxon>
        <taxon>Rhizorhabdaceae</taxon>
        <taxon>Edaphosphingomonas</taxon>
    </lineage>
</organism>
<reference evidence="2" key="1">
    <citation type="submission" date="2017-06" db="EMBL/GenBank/DDBJ databases">
        <authorList>
            <person name="Varghese N."/>
            <person name="Submissions S."/>
        </authorList>
    </citation>
    <scope>NUCLEOTIDE SEQUENCE [LARGE SCALE GENOMIC DNA]</scope>
    <source>
        <strain evidence="2">LNB2</strain>
    </source>
</reference>
<keyword evidence="2" id="KW-1185">Reference proteome</keyword>
<name>A0A239KDF8_9SPHN</name>
<dbReference type="AlphaFoldDB" id="A0A239KDF8"/>
<proteinExistence type="predicted"/>
<dbReference type="Proteomes" id="UP000198281">
    <property type="component" value="Unassembled WGS sequence"/>
</dbReference>
<evidence type="ECO:0000313" key="1">
    <source>
        <dbReference type="EMBL" id="SNT15742.1"/>
    </source>
</evidence>
<gene>
    <name evidence="1" type="ORF">SAMN06295912_1508</name>
</gene>
<dbReference type="OrthoDB" id="7563142at2"/>